<evidence type="ECO:0000256" key="4">
    <source>
        <dbReference type="ARBA" id="ARBA00022605"/>
    </source>
</evidence>
<comment type="subcellular location">
    <subcellularLocation>
        <location evidence="8">Cytoplasm</location>
    </subcellularLocation>
</comment>
<comment type="caution">
    <text evidence="8">Lacks conserved residue(s) required for the propagation of feature annotation.</text>
</comment>
<reference evidence="10 11" key="1">
    <citation type="submission" date="2024-08" db="EMBL/GenBank/DDBJ databases">
        <title>Two novel Cytobacillus novel species.</title>
        <authorList>
            <person name="Liu G."/>
        </authorList>
    </citation>
    <scope>NUCLEOTIDE SEQUENCE [LARGE SCALE GENOMIC DNA]</scope>
    <source>
        <strain evidence="10 11">FJAT-54145</strain>
    </source>
</reference>
<evidence type="ECO:0000313" key="10">
    <source>
        <dbReference type="EMBL" id="MFE8702011.1"/>
    </source>
</evidence>
<feature type="active site" description="Proton acceptor" evidence="8">
    <location>
        <position position="228"/>
    </location>
</feature>
<evidence type="ECO:0000256" key="6">
    <source>
        <dbReference type="ARBA" id="ARBA00023235"/>
    </source>
</evidence>
<dbReference type="EMBL" id="JBIACK010000008">
    <property type="protein sequence ID" value="MFE8702011.1"/>
    <property type="molecule type" value="Genomic_DNA"/>
</dbReference>
<evidence type="ECO:0000256" key="5">
    <source>
        <dbReference type="ARBA" id="ARBA00023154"/>
    </source>
</evidence>
<dbReference type="PANTHER" id="PTHR31689:SF0">
    <property type="entry name" value="DIAMINOPIMELATE EPIMERASE"/>
    <property type="match status" value="1"/>
</dbReference>
<comment type="similarity">
    <text evidence="2 8">Belongs to the diaminopimelate epimerase family.</text>
</comment>
<feature type="active site" description="Proton donor" evidence="8">
    <location>
        <position position="77"/>
    </location>
</feature>
<feature type="binding site" evidence="8">
    <location>
        <position position="13"/>
    </location>
    <ligand>
        <name>substrate</name>
    </ligand>
</feature>
<feature type="binding site" evidence="8">
    <location>
        <begin position="229"/>
        <end position="230"/>
    </location>
    <ligand>
        <name>substrate</name>
    </ligand>
</feature>
<dbReference type="PANTHER" id="PTHR31689">
    <property type="entry name" value="DIAMINOPIMELATE EPIMERASE, CHLOROPLASTIC"/>
    <property type="match status" value="1"/>
</dbReference>
<feature type="binding site" evidence="8">
    <location>
        <position position="165"/>
    </location>
    <ligand>
        <name>substrate</name>
    </ligand>
</feature>
<dbReference type="GO" id="GO:0008837">
    <property type="term" value="F:diaminopimelate epimerase activity"/>
    <property type="evidence" value="ECO:0007669"/>
    <property type="project" value="UniProtKB-EC"/>
</dbReference>
<dbReference type="Proteomes" id="UP001601059">
    <property type="component" value="Unassembled WGS sequence"/>
</dbReference>
<comment type="caution">
    <text evidence="10">The sequence shown here is derived from an EMBL/GenBank/DDBJ whole genome shotgun (WGS) entry which is preliminary data.</text>
</comment>
<feature type="binding site" evidence="8">
    <location>
        <position position="68"/>
    </location>
    <ligand>
        <name>substrate</name>
    </ligand>
</feature>
<keyword evidence="11" id="KW-1185">Reference proteome</keyword>
<keyword evidence="8" id="KW-0963">Cytoplasm</keyword>
<dbReference type="SUPFAM" id="SSF54506">
    <property type="entry name" value="Diaminopimelate epimerase-like"/>
    <property type="match status" value="2"/>
</dbReference>
<proteinExistence type="inferred from homology"/>
<evidence type="ECO:0000256" key="3">
    <source>
        <dbReference type="ARBA" id="ARBA00013080"/>
    </source>
</evidence>
<dbReference type="PROSITE" id="PS01326">
    <property type="entry name" value="DAP_EPIMERASE"/>
    <property type="match status" value="1"/>
</dbReference>
<dbReference type="InterPro" id="IPR018510">
    <property type="entry name" value="DAP_epimerase_AS"/>
</dbReference>
<dbReference type="Gene3D" id="3.10.310.10">
    <property type="entry name" value="Diaminopimelate Epimerase, Chain A, domain 1"/>
    <property type="match status" value="2"/>
</dbReference>
<feature type="site" description="Could be important to modulate the pK values of the two catalytic cysteine residues" evidence="8">
    <location>
        <position position="219"/>
    </location>
</feature>
<sequence length="328" mass="36697">MEIELIKCHGSGNDFLLIDEISNNYSFTEVQRAELAKTLCNREKELGADGILYVMKSDKADGRMRVFNTDGSEASMCGNGLRCVARYVCELLEKDEALIETMKADLLVKKEQDVYEGIPTYLVEISPVSFKLEDLPLHLNQDTLLNEKIPSLSEQLIFTALAVPNPHLVSIVEKQDVESTIQKELSEFVNGPNELFPDGVNVSFVKPLKKGHIYVRTFERGVGFTNACGTAMSASTLVTCLSGLNDFEQSVEVYNNGGKVRCIVHKLNEETFKIDLIGNATYVYSTLVDVDPDNPTTFTCGMKNEYLDENVLYSKLQEDVKQFLQVNM</sequence>
<dbReference type="Pfam" id="PF01678">
    <property type="entry name" value="DAP_epimerase"/>
    <property type="match status" value="2"/>
</dbReference>
<comment type="function">
    <text evidence="8">Catalyzes the stereoinversion of LL-2,6-diaminopimelate (L,L-DAP) to meso-diaminopimelate (meso-DAP), a precursor of L-lysine and an essential component of the bacterial peptidoglycan.</text>
</comment>
<evidence type="ECO:0000256" key="8">
    <source>
        <dbReference type="HAMAP-Rule" id="MF_00197"/>
    </source>
</evidence>
<evidence type="ECO:0000256" key="1">
    <source>
        <dbReference type="ARBA" id="ARBA00005196"/>
    </source>
</evidence>
<organism evidence="10 11">
    <name type="scientific">Cytobacillus spartinae</name>
    <dbReference type="NCBI Taxonomy" id="3299023"/>
    <lineage>
        <taxon>Bacteria</taxon>
        <taxon>Bacillati</taxon>
        <taxon>Bacillota</taxon>
        <taxon>Bacilli</taxon>
        <taxon>Bacillales</taxon>
        <taxon>Bacillaceae</taxon>
        <taxon>Cytobacillus</taxon>
    </lineage>
</organism>
<evidence type="ECO:0000313" key="11">
    <source>
        <dbReference type="Proteomes" id="UP001601059"/>
    </source>
</evidence>
<evidence type="ECO:0000256" key="9">
    <source>
        <dbReference type="PROSITE-ProRule" id="PRU10125"/>
    </source>
</evidence>
<evidence type="ECO:0000256" key="2">
    <source>
        <dbReference type="ARBA" id="ARBA00010219"/>
    </source>
</evidence>
<feature type="binding site" evidence="8">
    <location>
        <begin position="219"/>
        <end position="220"/>
    </location>
    <ligand>
        <name>substrate</name>
    </ligand>
</feature>
<feature type="binding site" evidence="8">
    <location>
        <begin position="78"/>
        <end position="79"/>
    </location>
    <ligand>
        <name>substrate</name>
    </ligand>
</feature>
<feature type="active site" evidence="9">
    <location>
        <position position="77"/>
    </location>
</feature>
<comment type="pathway">
    <text evidence="1 8">Amino-acid biosynthesis; L-lysine biosynthesis via DAP pathway; DL-2,6-diaminopimelate from LL-2,6-diaminopimelate: step 1/1.</text>
</comment>
<feature type="binding site" evidence="8">
    <location>
        <position position="201"/>
    </location>
    <ligand>
        <name>substrate</name>
    </ligand>
</feature>
<accession>A0ABW6KCV5</accession>
<keyword evidence="5 8" id="KW-0457">Lysine biosynthesis</keyword>
<dbReference type="HAMAP" id="MF_00197">
    <property type="entry name" value="DAP_epimerase"/>
    <property type="match status" value="1"/>
</dbReference>
<dbReference type="RefSeq" id="WP_389361981.1">
    <property type="nucleotide sequence ID" value="NZ_JBIACK010000008.1"/>
</dbReference>
<evidence type="ECO:0000256" key="7">
    <source>
        <dbReference type="ARBA" id="ARBA00051712"/>
    </source>
</evidence>
<keyword evidence="6 8" id="KW-0413">Isomerase</keyword>
<dbReference type="InterPro" id="IPR001653">
    <property type="entry name" value="DAP_epimerase_DapF"/>
</dbReference>
<protein>
    <recommendedName>
        <fullName evidence="3 8">Diaminopimelate epimerase</fullName>
        <shortName evidence="8">DAP epimerase</shortName>
        <ecNumber evidence="3 8">5.1.1.7</ecNumber>
    </recommendedName>
    <alternativeName>
        <fullName evidence="8">PLP-independent amino acid racemase</fullName>
    </alternativeName>
</protein>
<dbReference type="EC" id="5.1.1.7" evidence="3 8"/>
<dbReference type="NCBIfam" id="TIGR00652">
    <property type="entry name" value="DapF"/>
    <property type="match status" value="1"/>
</dbReference>
<keyword evidence="4 8" id="KW-0028">Amino-acid biosynthesis</keyword>
<comment type="subunit">
    <text evidence="8">Homodimer.</text>
</comment>
<feature type="site" description="Could be important to modulate the pK values of the two catalytic cysteine residues" evidence="8">
    <location>
        <position position="167"/>
    </location>
</feature>
<comment type="catalytic activity">
    <reaction evidence="7 8">
        <text>(2S,6S)-2,6-diaminopimelate = meso-2,6-diaminopimelate</text>
        <dbReference type="Rhea" id="RHEA:15393"/>
        <dbReference type="ChEBI" id="CHEBI:57609"/>
        <dbReference type="ChEBI" id="CHEBI:57791"/>
        <dbReference type="EC" id="5.1.1.7"/>
    </reaction>
</comment>
<name>A0ABW6KCV5_9BACI</name>
<gene>
    <name evidence="8 10" type="primary">dapF</name>
    <name evidence="10" type="ORF">ACFYKX_15550</name>
</gene>